<dbReference type="Proteomes" id="UP000178106">
    <property type="component" value="Unassembled WGS sequence"/>
</dbReference>
<protein>
    <submittedName>
        <fullName evidence="1">Uncharacterized protein</fullName>
    </submittedName>
</protein>
<name>A0A1G2E3Z5_9BACT</name>
<proteinExistence type="predicted"/>
<gene>
    <name evidence="1" type="ORF">A2494_02975</name>
</gene>
<comment type="caution">
    <text evidence="1">The sequence shown here is derived from an EMBL/GenBank/DDBJ whole genome shotgun (WGS) entry which is preliminary data.</text>
</comment>
<evidence type="ECO:0000313" key="1">
    <source>
        <dbReference type="EMBL" id="OGZ20543.1"/>
    </source>
</evidence>
<dbReference type="AlphaFoldDB" id="A0A1G2E3Z5"/>
<dbReference type="EMBL" id="MHLU01000012">
    <property type="protein sequence ID" value="OGZ20543.1"/>
    <property type="molecule type" value="Genomic_DNA"/>
</dbReference>
<accession>A0A1G2E3Z5</accession>
<sequence>MSEKHPHLRIIGRALEHKGTQISDYLSQMLEGVDMNDPASVLRASQDLATNFNALMFKFRDLAGKNFDLGITQQFRSDVERLWRADSLRGFARDLISAYAEFEPVEKAAVEYFRDAEHHAQRSERYVMPILPGMNWKYNLGCLRGSLQKKAMEISSVGGQGGFRLVVDDEFKDAYLSRKAPSHPRPIEEPYALCGVHGGRDTDGYKILETLNYLRSHNRRSLTFTEAVLFYTAHPRFLLEQERVILLEEEYTLAHGMVKYVFLSSPHSDYTLHVGLVSKEEADKYFVMSESQVFHGKKFPRYGKPSTATIVISR</sequence>
<reference evidence="1 2" key="1">
    <citation type="journal article" date="2016" name="Nat. Commun.">
        <title>Thousands of microbial genomes shed light on interconnected biogeochemical processes in an aquifer system.</title>
        <authorList>
            <person name="Anantharaman K."/>
            <person name="Brown C.T."/>
            <person name="Hug L.A."/>
            <person name="Sharon I."/>
            <person name="Castelle C.J."/>
            <person name="Probst A.J."/>
            <person name="Thomas B.C."/>
            <person name="Singh A."/>
            <person name="Wilkins M.J."/>
            <person name="Karaoz U."/>
            <person name="Brodie E.L."/>
            <person name="Williams K.H."/>
            <person name="Hubbard S.S."/>
            <person name="Banfield J.F."/>
        </authorList>
    </citation>
    <scope>NUCLEOTIDE SEQUENCE [LARGE SCALE GENOMIC DNA]</scope>
</reference>
<organism evidence="1 2">
    <name type="scientific">Candidatus Lloydbacteria bacterium RIFOXYC12_FULL_46_25</name>
    <dbReference type="NCBI Taxonomy" id="1798670"/>
    <lineage>
        <taxon>Bacteria</taxon>
        <taxon>Candidatus Lloydiibacteriota</taxon>
    </lineage>
</organism>
<evidence type="ECO:0000313" key="2">
    <source>
        <dbReference type="Proteomes" id="UP000178106"/>
    </source>
</evidence>